<dbReference type="Proteomes" id="UP000887540">
    <property type="component" value="Unplaced"/>
</dbReference>
<reference evidence="2" key="1">
    <citation type="submission" date="2022-11" db="UniProtKB">
        <authorList>
            <consortium name="WormBaseParasite"/>
        </authorList>
    </citation>
    <scope>IDENTIFICATION</scope>
</reference>
<protein>
    <submittedName>
        <fullName evidence="2">Uncharacterized protein</fullName>
    </submittedName>
</protein>
<dbReference type="AlphaFoldDB" id="A0A914D9P3"/>
<organism evidence="1 2">
    <name type="scientific">Acrobeloides nanus</name>
    <dbReference type="NCBI Taxonomy" id="290746"/>
    <lineage>
        <taxon>Eukaryota</taxon>
        <taxon>Metazoa</taxon>
        <taxon>Ecdysozoa</taxon>
        <taxon>Nematoda</taxon>
        <taxon>Chromadorea</taxon>
        <taxon>Rhabditida</taxon>
        <taxon>Tylenchina</taxon>
        <taxon>Cephalobomorpha</taxon>
        <taxon>Cephaloboidea</taxon>
        <taxon>Cephalobidae</taxon>
        <taxon>Acrobeloides</taxon>
    </lineage>
</organism>
<evidence type="ECO:0000313" key="2">
    <source>
        <dbReference type="WBParaSite" id="ACRNAN_scaffold2092.g11111.t1"/>
    </source>
</evidence>
<dbReference type="WBParaSite" id="ACRNAN_scaffold2092.g11111.t1">
    <property type="protein sequence ID" value="ACRNAN_scaffold2092.g11111.t1"/>
    <property type="gene ID" value="ACRNAN_scaffold2092.g11111"/>
</dbReference>
<name>A0A914D9P3_9BILA</name>
<accession>A0A914D9P3</accession>
<proteinExistence type="predicted"/>
<sequence>MRRLHALVISQQVHRCNSKSQCHKSGQCSKRYPKPYCEQTYFDGLNVVYRRRHLDNGGNTVLIHSGDRVVRISNADIVPYNIFTLLDLENHHDLEVINSATAIGYILKYEYKGCDKSYIAITKAREGDNTIVDYDEPKAFRLV</sequence>
<keyword evidence="1" id="KW-1185">Reference proteome</keyword>
<evidence type="ECO:0000313" key="1">
    <source>
        <dbReference type="Proteomes" id="UP000887540"/>
    </source>
</evidence>